<dbReference type="Pfam" id="PF13860">
    <property type="entry name" value="FlgD_ig"/>
    <property type="match status" value="1"/>
</dbReference>
<evidence type="ECO:0000256" key="1">
    <source>
        <dbReference type="SAM" id="SignalP"/>
    </source>
</evidence>
<accession>A0A956NA84</accession>
<dbReference type="InterPro" id="IPR025965">
    <property type="entry name" value="FlgD/Vpr_Ig-like"/>
</dbReference>
<protein>
    <recommendedName>
        <fullName evidence="2">FlgD/Vpr Ig-like domain-containing protein</fullName>
    </recommendedName>
</protein>
<organism evidence="3 4">
    <name type="scientific">Eiseniibacteriota bacterium</name>
    <dbReference type="NCBI Taxonomy" id="2212470"/>
    <lineage>
        <taxon>Bacteria</taxon>
        <taxon>Candidatus Eiseniibacteriota</taxon>
    </lineage>
</organism>
<reference evidence="3" key="1">
    <citation type="submission" date="2020-04" db="EMBL/GenBank/DDBJ databases">
        <authorList>
            <person name="Zhang T."/>
        </authorList>
    </citation>
    <scope>NUCLEOTIDE SEQUENCE</scope>
    <source>
        <strain evidence="3">HKST-UBA02</strain>
    </source>
</reference>
<dbReference type="Gene3D" id="2.60.40.4070">
    <property type="match status" value="1"/>
</dbReference>
<feature type="chain" id="PRO_5037131057" description="FlgD/Vpr Ig-like domain-containing protein" evidence="1">
    <location>
        <begin position="21"/>
        <end position="455"/>
    </location>
</feature>
<dbReference type="EMBL" id="JAGQHS010000019">
    <property type="protein sequence ID" value="MCA9755276.1"/>
    <property type="molecule type" value="Genomic_DNA"/>
</dbReference>
<evidence type="ECO:0000259" key="2">
    <source>
        <dbReference type="Pfam" id="PF13860"/>
    </source>
</evidence>
<comment type="caution">
    <text evidence="3">The sequence shown here is derived from an EMBL/GenBank/DDBJ whole genome shotgun (WGS) entry which is preliminary data.</text>
</comment>
<dbReference type="Proteomes" id="UP000739538">
    <property type="component" value="Unassembled WGS sequence"/>
</dbReference>
<keyword evidence="1" id="KW-0732">Signal</keyword>
<dbReference type="AlphaFoldDB" id="A0A956NA84"/>
<reference evidence="3" key="2">
    <citation type="journal article" date="2021" name="Microbiome">
        <title>Successional dynamics and alternative stable states in a saline activated sludge microbial community over 9 years.</title>
        <authorList>
            <person name="Wang Y."/>
            <person name="Ye J."/>
            <person name="Ju F."/>
            <person name="Liu L."/>
            <person name="Boyd J.A."/>
            <person name="Deng Y."/>
            <person name="Parks D.H."/>
            <person name="Jiang X."/>
            <person name="Yin X."/>
            <person name="Woodcroft B.J."/>
            <person name="Tyson G.W."/>
            <person name="Hugenholtz P."/>
            <person name="Polz M.F."/>
            <person name="Zhang T."/>
        </authorList>
    </citation>
    <scope>NUCLEOTIDE SEQUENCE</scope>
    <source>
        <strain evidence="3">HKST-UBA02</strain>
    </source>
</reference>
<evidence type="ECO:0000313" key="4">
    <source>
        <dbReference type="Proteomes" id="UP000739538"/>
    </source>
</evidence>
<name>A0A956NA84_UNCEI</name>
<gene>
    <name evidence="3" type="ORF">KDA27_05695</name>
</gene>
<sequence length="455" mass="46634">MKSKISAAATLLFLTGSLGAAQADVGLVNLGSGITPYAASADGSVVAGYDTSQYFYWTADGGMVGIGGTIPGGGAGGTPSISDDGTILVGTALNSVSGANEISYFVIADGEWTHLGGIGGQSGSEISSGYGISGDGETVVGLGWIDAGGAHAVKWRESTGLEDLGSTVAGRSSRANAANGDGSFIGGWQDSDTGFRQGAIWIHGTQVLIWNDPAETVRLGEVADVSGDGYWAVGSGVSANGWQPWRWNGLDGAESLGHLDPAWRGAATALSFGGEVIVGFDRPFPGPATFGQGFIYTDDLGLVNLNTYAADQGIDTQGVTLALPLGISADGLTVVGVGRTATATVGWVLTLPTPSSDVEDGIHANGFHWNSSPNPFRSETVVSFSMELPGRARIDIYDAAGRSVRSPLFEGRGEGEVVAHWDGRDGAGRLVPAGTYFARLVLPTSTSVRKLIRVD</sequence>
<proteinExistence type="predicted"/>
<evidence type="ECO:0000313" key="3">
    <source>
        <dbReference type="EMBL" id="MCA9755276.1"/>
    </source>
</evidence>
<feature type="domain" description="FlgD/Vpr Ig-like" evidence="2">
    <location>
        <begin position="378"/>
        <end position="436"/>
    </location>
</feature>
<feature type="signal peptide" evidence="1">
    <location>
        <begin position="1"/>
        <end position="20"/>
    </location>
</feature>